<keyword evidence="2" id="KW-1185">Reference proteome</keyword>
<accession>A0ACC2V5F6</accession>
<evidence type="ECO:0000313" key="1">
    <source>
        <dbReference type="EMBL" id="KAJ9094338.1"/>
    </source>
</evidence>
<reference evidence="1" key="1">
    <citation type="submission" date="2023-04" db="EMBL/GenBank/DDBJ databases">
        <title>Draft Genome sequencing of Naganishia species isolated from polar environments using Oxford Nanopore Technology.</title>
        <authorList>
            <person name="Leo P."/>
            <person name="Venkateswaran K."/>
        </authorList>
    </citation>
    <scope>NUCLEOTIDE SEQUENCE</scope>
    <source>
        <strain evidence="1">MNA-CCFEE 5262</strain>
    </source>
</reference>
<sequence length="549" mass="61384">MNPTRIVSRKSLAEQEIEIVDRDFLCRQQSRKAQTEVSIRESWEENGFLYTKEGNTIWVDFTANSPRDPLSFSRRRKWIITWIGFTFSIATNWNTGAYAIGEGSLQRDLGGTALRTSAGFGLYVWGFAIFPLVLSGVSEDLGRKPLYVVTGVLYWLFFFPIIKLTISGRARNMNMLLAFRFLQGGMGSTGSSVVGGTLSDLWVTSERGTKMSLLSLVCFLGNSVAPLAMSWVEAKPSLEWRWIQWIQVIWFGACLPFIMMIPETREGVILRAQAAKKRKQEAASSADGDANAQYLARSEVNKPKLIQLIKVSSLRPIWLLLTESVVLFFSLWAAFAWGVFYALTMSIPVIFKDLYGFDTGRTGLVYLALIIGTTLSFLANYYQEHLYRRNVATRGPEARLYAAMLGGILFAVGCFIYAWTSFPHITYIAPCIGITVVVFGIFSIYLGVFNFLADSYTIYASSALAGQSFLRNMVAGGFTFFTRQLYNNLTPRWGTTLFGCLATILAVIPFVAFFYGPRIRQHSAFAKALAEEERVRGEKVGAIEKTGGV</sequence>
<gene>
    <name evidence="1" type="ORF">QFC20_006906</name>
</gene>
<protein>
    <submittedName>
        <fullName evidence="1">Uncharacterized protein</fullName>
    </submittedName>
</protein>
<name>A0ACC2V5F6_9TREE</name>
<comment type="caution">
    <text evidence="1">The sequence shown here is derived from an EMBL/GenBank/DDBJ whole genome shotgun (WGS) entry which is preliminary data.</text>
</comment>
<dbReference type="Proteomes" id="UP001230649">
    <property type="component" value="Unassembled WGS sequence"/>
</dbReference>
<proteinExistence type="predicted"/>
<dbReference type="EMBL" id="JASBWS010000139">
    <property type="protein sequence ID" value="KAJ9094338.1"/>
    <property type="molecule type" value="Genomic_DNA"/>
</dbReference>
<evidence type="ECO:0000313" key="2">
    <source>
        <dbReference type="Proteomes" id="UP001230649"/>
    </source>
</evidence>
<organism evidence="1 2">
    <name type="scientific">Naganishia adeliensis</name>
    <dbReference type="NCBI Taxonomy" id="92952"/>
    <lineage>
        <taxon>Eukaryota</taxon>
        <taxon>Fungi</taxon>
        <taxon>Dikarya</taxon>
        <taxon>Basidiomycota</taxon>
        <taxon>Agaricomycotina</taxon>
        <taxon>Tremellomycetes</taxon>
        <taxon>Filobasidiales</taxon>
        <taxon>Filobasidiaceae</taxon>
        <taxon>Naganishia</taxon>
    </lineage>
</organism>